<dbReference type="OMA" id="PYYSPDR"/>
<dbReference type="OrthoDB" id="271730at2759"/>
<dbReference type="Proteomes" id="UP000051952">
    <property type="component" value="Unassembled WGS sequence"/>
</dbReference>
<evidence type="ECO:0000313" key="2">
    <source>
        <dbReference type="EMBL" id="CUG87872.1"/>
    </source>
</evidence>
<protein>
    <submittedName>
        <fullName evidence="2">Uncharacterized protein</fullName>
    </submittedName>
</protein>
<organism evidence="2 3">
    <name type="scientific">Bodo saltans</name>
    <name type="common">Flagellated protozoan</name>
    <dbReference type="NCBI Taxonomy" id="75058"/>
    <lineage>
        <taxon>Eukaryota</taxon>
        <taxon>Discoba</taxon>
        <taxon>Euglenozoa</taxon>
        <taxon>Kinetoplastea</taxon>
        <taxon>Metakinetoplastina</taxon>
        <taxon>Eubodonida</taxon>
        <taxon>Bodonidae</taxon>
        <taxon>Bodo</taxon>
    </lineage>
</organism>
<name>A0A0S4JEM4_BODSA</name>
<sequence length="138" mass="16118">MHSNTLTENPATHRATQNELSYRLRKLTERGEYEKAAEAEVEAATRDKEGRGGNATAEYRNIMIVMVMGYLTAHSVVYRWYYPDDVRFSYQPDVGYTEDVEERREVLRRMDELVGFNVLDGVYDKRRDRFRATLLPSA</sequence>
<gene>
    <name evidence="2" type="ORF">BSAL_12460</name>
</gene>
<accession>A0A0S4JEM4</accession>
<evidence type="ECO:0000256" key="1">
    <source>
        <dbReference type="SAM" id="MobiDB-lite"/>
    </source>
</evidence>
<dbReference type="VEuPathDB" id="TriTrypDB:BSAL_12460"/>
<keyword evidence="3" id="KW-1185">Reference proteome</keyword>
<proteinExistence type="predicted"/>
<dbReference type="EMBL" id="CYKH01001595">
    <property type="protein sequence ID" value="CUG87872.1"/>
    <property type="molecule type" value="Genomic_DNA"/>
</dbReference>
<evidence type="ECO:0000313" key="3">
    <source>
        <dbReference type="Proteomes" id="UP000051952"/>
    </source>
</evidence>
<reference evidence="3" key="1">
    <citation type="submission" date="2015-09" db="EMBL/GenBank/DDBJ databases">
        <authorList>
            <consortium name="Pathogen Informatics"/>
        </authorList>
    </citation>
    <scope>NUCLEOTIDE SEQUENCE [LARGE SCALE GENOMIC DNA]</scope>
    <source>
        <strain evidence="3">Lake Konstanz</strain>
    </source>
</reference>
<dbReference type="AlphaFoldDB" id="A0A0S4JEM4"/>
<feature type="region of interest" description="Disordered" evidence="1">
    <location>
        <begin position="1"/>
        <end position="20"/>
    </location>
</feature>